<dbReference type="AlphaFoldDB" id="A0A1L7X7I5"/>
<feature type="compositionally biased region" description="Acidic residues" evidence="1">
    <location>
        <begin position="36"/>
        <end position="67"/>
    </location>
</feature>
<evidence type="ECO:0000256" key="1">
    <source>
        <dbReference type="SAM" id="MobiDB-lite"/>
    </source>
</evidence>
<sequence length="185" mass="20944">MSQHTEPSLAALGDGLENTVLSSTKTDDQTCKAQEYGEEGPEDEESQDDEEQAQDDGGDDGDVQDNEESGKDESVSREENQRYEYATVYSPLPTSRSIRLIDLNADELNWTLNTFLPPFKDYLIRRGRSTGTNPDFGATEIISNDLPRELELQDDLDCDILANLMDAALFYYGVRWFSRVWIKQD</sequence>
<accession>A0A1L7X7I5</accession>
<reference evidence="2 3" key="1">
    <citation type="submission" date="2016-03" db="EMBL/GenBank/DDBJ databases">
        <authorList>
            <person name="Ploux O."/>
        </authorList>
    </citation>
    <scope>NUCLEOTIDE SEQUENCE [LARGE SCALE GENOMIC DNA]</scope>
    <source>
        <strain evidence="2 3">UAMH 11012</strain>
    </source>
</reference>
<organism evidence="2 3">
    <name type="scientific">Phialocephala subalpina</name>
    <dbReference type="NCBI Taxonomy" id="576137"/>
    <lineage>
        <taxon>Eukaryota</taxon>
        <taxon>Fungi</taxon>
        <taxon>Dikarya</taxon>
        <taxon>Ascomycota</taxon>
        <taxon>Pezizomycotina</taxon>
        <taxon>Leotiomycetes</taxon>
        <taxon>Helotiales</taxon>
        <taxon>Mollisiaceae</taxon>
        <taxon>Phialocephala</taxon>
        <taxon>Phialocephala fortinii species complex</taxon>
    </lineage>
</organism>
<proteinExistence type="predicted"/>
<keyword evidence="3" id="KW-1185">Reference proteome</keyword>
<gene>
    <name evidence="2" type="ORF">PAC_10877</name>
</gene>
<dbReference type="Proteomes" id="UP000184330">
    <property type="component" value="Unassembled WGS sequence"/>
</dbReference>
<name>A0A1L7X7I5_9HELO</name>
<evidence type="ECO:0000313" key="3">
    <source>
        <dbReference type="Proteomes" id="UP000184330"/>
    </source>
</evidence>
<feature type="region of interest" description="Disordered" evidence="1">
    <location>
        <begin position="1"/>
        <end position="88"/>
    </location>
</feature>
<protein>
    <submittedName>
        <fullName evidence="2">Uncharacterized protein</fullName>
    </submittedName>
</protein>
<feature type="compositionally biased region" description="Basic and acidic residues" evidence="1">
    <location>
        <begin position="68"/>
        <end position="82"/>
    </location>
</feature>
<dbReference type="EMBL" id="FJOG01000017">
    <property type="protein sequence ID" value="CZR60981.1"/>
    <property type="molecule type" value="Genomic_DNA"/>
</dbReference>
<evidence type="ECO:0000313" key="2">
    <source>
        <dbReference type="EMBL" id="CZR60981.1"/>
    </source>
</evidence>